<dbReference type="Proteomes" id="UP000004605">
    <property type="component" value="Unassembled WGS sequence"/>
</dbReference>
<gene>
    <name evidence="2" type="ORF">VII00023_03448</name>
</gene>
<feature type="domain" description="DUF7380" evidence="1">
    <location>
        <begin position="82"/>
        <end position="157"/>
    </location>
</feature>
<organism evidence="2 3">
    <name type="scientific">Vibrio ichthyoenteri ATCC 700023</name>
    <dbReference type="NCBI Taxonomy" id="870968"/>
    <lineage>
        <taxon>Bacteria</taxon>
        <taxon>Pseudomonadati</taxon>
        <taxon>Pseudomonadota</taxon>
        <taxon>Gammaproteobacteria</taxon>
        <taxon>Vibrionales</taxon>
        <taxon>Vibrionaceae</taxon>
        <taxon>Vibrio</taxon>
    </lineage>
</organism>
<proteinExistence type="predicted"/>
<evidence type="ECO:0000313" key="3">
    <source>
        <dbReference type="Proteomes" id="UP000004605"/>
    </source>
</evidence>
<name>F9S2C3_9VIBR</name>
<feature type="non-terminal residue" evidence="2">
    <location>
        <position position="528"/>
    </location>
</feature>
<dbReference type="OrthoDB" id="5519791at2"/>
<dbReference type="Pfam" id="PF24098">
    <property type="entry name" value="DUF7380"/>
    <property type="match status" value="1"/>
</dbReference>
<sequence>MKEEIKERIRNIYNTNIDRLLNEYSYAQELHEIKLAISNEGFSDTLSIVELLISVSDFRFRNGELKMKPTNMWDTPKVSAQNILELENIIADIDSSWLTAKYYDVIWSTLDIKKPSYVELAINAYRKFPLEHLLMNQGYWSRSLQLCGVSKSKDKKQEITQTLLSAAVNQNEPLVVSRILNKANAIQKEDAFSLIESLITYASKLEDELRHDLSIHCWEEIEKIIKRFPQNSPTKGECKLSKIHCLTSWGNNDYERNNFYVAAERYRDAIGILQKTQPIRGDEYEDLLFELEKKLTIIRDRSLEVSQSVPFITESLDLSEDINEIHNNFTGDCIEDFLRIGDIDYRHIRRNQRKLKNEIGTSFFLSLVGSCTYSDTDGRKIGQVKPNSPEHERIEEYEYFKRATRIISASSIIPAIEISRKNLALDFEYFHSLVQHCVIVPEYQTKLFAKALWHGYSGDFSSSIMMLCPLVENCIRNILKLSGIPTIGITSDPNIENEKAMGKLLQLAQKHKILNRESIFKINAIFLD</sequence>
<dbReference type="AlphaFoldDB" id="F9S2C3"/>
<reference evidence="2 3" key="1">
    <citation type="journal article" date="2012" name="Int. J. Syst. Evol. Microbiol.">
        <title>Vibrio caribbeanicus sp. nov., isolated from the marine sponge Scleritoderma cyanea.</title>
        <authorList>
            <person name="Hoffmann M."/>
            <person name="Monday S.R."/>
            <person name="Allard M.W."/>
            <person name="Strain E.A."/>
            <person name="Whittaker P."/>
            <person name="Naum M."/>
            <person name="McCarthy P.J."/>
            <person name="Lopez J.V."/>
            <person name="Fischer M."/>
            <person name="Brown E.W."/>
        </authorList>
    </citation>
    <scope>NUCLEOTIDE SEQUENCE [LARGE SCALE GENOMIC DNA]</scope>
    <source>
        <strain evidence="2 3">ATCC 700023</strain>
    </source>
</reference>
<dbReference type="EMBL" id="AFWF01000144">
    <property type="protein sequence ID" value="EGU39829.1"/>
    <property type="molecule type" value="Genomic_DNA"/>
</dbReference>
<accession>F9S2C3</accession>
<protein>
    <recommendedName>
        <fullName evidence="1">DUF7380 domain-containing protein</fullName>
    </recommendedName>
</protein>
<comment type="caution">
    <text evidence="2">The sequence shown here is derived from an EMBL/GenBank/DDBJ whole genome shotgun (WGS) entry which is preliminary data.</text>
</comment>
<evidence type="ECO:0000259" key="1">
    <source>
        <dbReference type="Pfam" id="PF24098"/>
    </source>
</evidence>
<dbReference type="InterPro" id="IPR055804">
    <property type="entry name" value="DUF7380"/>
</dbReference>
<evidence type="ECO:0000313" key="2">
    <source>
        <dbReference type="EMBL" id="EGU39829.1"/>
    </source>
</evidence>
<keyword evidence="3" id="KW-1185">Reference proteome</keyword>
<dbReference type="RefSeq" id="WP_006712234.1">
    <property type="nucleotide sequence ID" value="NZ_AFWF01000144.1"/>
</dbReference>